<dbReference type="RefSeq" id="WP_123104101.1">
    <property type="nucleotide sequence ID" value="NZ_CP127527.1"/>
</dbReference>
<organism evidence="5">
    <name type="scientific">Acidithiobacillus sulfuriphilus</name>
    <dbReference type="NCBI Taxonomy" id="1867749"/>
    <lineage>
        <taxon>Bacteria</taxon>
        <taxon>Pseudomonadati</taxon>
        <taxon>Pseudomonadota</taxon>
        <taxon>Acidithiobacillia</taxon>
        <taxon>Acidithiobacillales</taxon>
        <taxon>Acidithiobacillaceae</taxon>
        <taxon>Acidithiobacillus</taxon>
    </lineage>
</organism>
<gene>
    <name evidence="4" type="primary">csrA</name>
    <name evidence="5" type="ORF">EC580_08575</name>
</gene>
<dbReference type="PANTHER" id="PTHR34984">
    <property type="entry name" value="CARBON STORAGE REGULATOR"/>
    <property type="match status" value="1"/>
</dbReference>
<keyword evidence="2 4" id="KW-0810">Translation regulation</keyword>
<name>A0A3M8QXS7_9PROT</name>
<accession>A0A3M8QXS7</accession>
<sequence length="86" mass="9680">MLVLTRRRGQAICIGEHIRVLVTRIGDGQVRLGIETPQGVSVLREELLDSVRKANRAARETVPDNFTHWLQVHRPALDHPSPEEAP</sequence>
<evidence type="ECO:0000313" key="5">
    <source>
        <dbReference type="EMBL" id="RNF61089.1"/>
    </source>
</evidence>
<dbReference type="Pfam" id="PF02599">
    <property type="entry name" value="CsrA"/>
    <property type="match status" value="1"/>
</dbReference>
<reference evidence="5" key="1">
    <citation type="submission" date="2018-10" db="EMBL/GenBank/DDBJ databases">
        <title>Acidithiobacillus sulfuriphilus sp. nov.: an extremely acidophilic sulfur-oxidizing chemolithotroph isolated from a neutral pH environment.</title>
        <authorList>
            <person name="Falagan C."/>
            <person name="Moya-Beltran A."/>
            <person name="Quatrini R."/>
            <person name="Johnson D.B."/>
        </authorList>
    </citation>
    <scope>NUCLEOTIDE SEQUENCE [LARGE SCALE GENOMIC DNA]</scope>
    <source>
        <strain evidence="5">CJ-2</strain>
    </source>
</reference>
<evidence type="ECO:0000256" key="4">
    <source>
        <dbReference type="HAMAP-Rule" id="MF_00167"/>
    </source>
</evidence>
<comment type="subcellular location">
    <subcellularLocation>
        <location evidence="4">Cytoplasm</location>
    </subcellularLocation>
</comment>
<comment type="function">
    <text evidence="4">A translational regulator that binds mRNA to regulate translation initiation and/or mRNA stability. Usually binds in the 5'-UTR at or near the Shine-Dalgarno sequence preventing ribosome-binding, thus repressing translation. Its main target seems to be the major flagellin gene, while its function is anatagonized by FliW.</text>
</comment>
<comment type="similarity">
    <text evidence="4">Belongs to the CsrA/RsmA family.</text>
</comment>
<dbReference type="GO" id="GO:1902208">
    <property type="term" value="P:regulation of bacterial-type flagellum assembly"/>
    <property type="evidence" value="ECO:0007669"/>
    <property type="project" value="UniProtKB-UniRule"/>
</dbReference>
<evidence type="ECO:0000256" key="1">
    <source>
        <dbReference type="ARBA" id="ARBA00022490"/>
    </source>
</evidence>
<dbReference type="Gene3D" id="2.60.40.4380">
    <property type="entry name" value="Translational regulator CsrA"/>
    <property type="match status" value="1"/>
</dbReference>
<dbReference type="GO" id="GO:0045947">
    <property type="term" value="P:negative regulation of translational initiation"/>
    <property type="evidence" value="ECO:0007669"/>
    <property type="project" value="UniProtKB-UniRule"/>
</dbReference>
<dbReference type="HAMAP" id="MF_00167">
    <property type="entry name" value="CsrA"/>
    <property type="match status" value="1"/>
</dbReference>
<dbReference type="InterPro" id="IPR003751">
    <property type="entry name" value="CsrA"/>
</dbReference>
<dbReference type="InterPro" id="IPR036107">
    <property type="entry name" value="CsrA_sf"/>
</dbReference>
<comment type="caution">
    <text evidence="5">The sequence shown here is derived from an EMBL/GenBank/DDBJ whole genome shotgun (WGS) entry which is preliminary data.</text>
</comment>
<dbReference type="GO" id="GO:0005829">
    <property type="term" value="C:cytosol"/>
    <property type="evidence" value="ECO:0007669"/>
    <property type="project" value="TreeGrafter"/>
</dbReference>
<keyword evidence="1 4" id="KW-0963">Cytoplasm</keyword>
<protein>
    <recommendedName>
        <fullName evidence="4">Translational regulator CsrA</fullName>
    </recommendedName>
</protein>
<keyword evidence="4" id="KW-0678">Repressor</keyword>
<evidence type="ECO:0000256" key="3">
    <source>
        <dbReference type="ARBA" id="ARBA00022884"/>
    </source>
</evidence>
<dbReference type="GO" id="GO:0006109">
    <property type="term" value="P:regulation of carbohydrate metabolic process"/>
    <property type="evidence" value="ECO:0007669"/>
    <property type="project" value="InterPro"/>
</dbReference>
<dbReference type="GO" id="GO:0006402">
    <property type="term" value="P:mRNA catabolic process"/>
    <property type="evidence" value="ECO:0007669"/>
    <property type="project" value="InterPro"/>
</dbReference>
<dbReference type="GO" id="GO:0044781">
    <property type="term" value="P:bacterial-type flagellum organization"/>
    <property type="evidence" value="ECO:0007669"/>
    <property type="project" value="UniProtKB-KW"/>
</dbReference>
<dbReference type="OrthoDB" id="5296140at2"/>
<dbReference type="SUPFAM" id="SSF117130">
    <property type="entry name" value="CsrA-like"/>
    <property type="match status" value="1"/>
</dbReference>
<keyword evidence="4" id="KW-1005">Bacterial flagellum biogenesis</keyword>
<proteinExistence type="inferred from homology"/>
<evidence type="ECO:0000256" key="2">
    <source>
        <dbReference type="ARBA" id="ARBA00022845"/>
    </source>
</evidence>
<comment type="subunit">
    <text evidence="4">Homodimer; the beta-strands of each monomer intercalate to form a hydrophobic core, while the alpha-helices form wings that extend away from the core.</text>
</comment>
<dbReference type="AlphaFoldDB" id="A0A3M8QXS7"/>
<keyword evidence="3 4" id="KW-0694">RNA-binding</keyword>
<dbReference type="GO" id="GO:0048027">
    <property type="term" value="F:mRNA 5'-UTR binding"/>
    <property type="evidence" value="ECO:0007669"/>
    <property type="project" value="UniProtKB-UniRule"/>
</dbReference>
<dbReference type="EMBL" id="RIZI01000170">
    <property type="protein sequence ID" value="RNF61089.1"/>
    <property type="molecule type" value="Genomic_DNA"/>
</dbReference>
<dbReference type="PANTHER" id="PTHR34984:SF1">
    <property type="entry name" value="CARBON STORAGE REGULATOR"/>
    <property type="match status" value="1"/>
</dbReference>